<gene>
    <name evidence="4" type="ORF">RHIMIDRAFT_98087</name>
</gene>
<dbReference type="InterPro" id="IPR058580">
    <property type="entry name" value="DUF2828"/>
</dbReference>
<sequence>MPSFASYPSSLPYFAELHDEGLLSGLIAGLKGSRVRVKKAPANQGKAPTHPFMNYYDRLVNKAHTDNGAVIHASTLDSCVDLYYASDRLSNRYEKQKLYEDAWAADPEMTLHIIFYMRSIHRGQSLIDGFMDAFSWLVRYHPRTALANLHVLIDGTVRTDAALMALRRRERMKVKAEREGWELMDDDKEEELLERRDFKTHGYWKDLCTILTIYAQGEIAGPVSSDGYKALKWPRMARSTNRLKVYSHRRARYAARKNMDPEMAKKEVERSLERVKEYNAKKQVEAKEKRHEIRKRRNDHVDYLLHEHKTYRALHFTIARLFANQLKTDMAQLQKNKAAVQENRLKGKYALGFNLSLAAKWAPSLGNCHDKHTFLATSIAELLFPPKSHQGPGESREHYLNKVRDLYRKQYLIPLREAIDLAEHYLKEGKWDQLDLGHVPAVCLQKNLALFFKHAPDMVTGYLDKVAKGKKKVSGETVTPNSLVYRILSGTSEGMSKIMTALPSARERLKEAALKLANGQWNTLIQGLRNTSLLDTKNGLKERVDLGECIAICDVSGSMYGSRGKGENTPLYAAIGLSLVIANLAKPPFNGALITFSQRPTLFHIDTSLPFSQQVYEIQNNMEDGYNTNLESVFLDVLLPMAIENKLKQEDMVKRLFIFTDMEFDENGQSYGRYDDNEAYRKKHETTYDSICRKYREAGYEPPEMVWWNLAGSGSASLENLDAPVTKDQVGVKMLSGLSTGMVKAFLDGNDPADGNDPVDDNSSKAAPEKKQSPKRETPQDFVKRAVYHESFRGLIIVD</sequence>
<name>A0A2G4SFQ3_RHIZD</name>
<dbReference type="Pfam" id="PF25043">
    <property type="entry name" value="DUF7788"/>
    <property type="match status" value="1"/>
</dbReference>
<dbReference type="InterPro" id="IPR011205">
    <property type="entry name" value="UCP015417_vWA"/>
</dbReference>
<dbReference type="RefSeq" id="XP_023461297.1">
    <property type="nucleotide sequence ID" value="XM_023615956.1"/>
</dbReference>
<accession>A0A2G4SFQ3</accession>
<proteinExistence type="predicted"/>
<dbReference type="AlphaFoldDB" id="A0A2G4SFQ3"/>
<dbReference type="InterPro" id="IPR056690">
    <property type="entry name" value="DUF7788"/>
</dbReference>
<feature type="domain" description="DUF7788" evidence="3">
    <location>
        <begin position="548"/>
        <end position="787"/>
    </location>
</feature>
<feature type="region of interest" description="Disordered" evidence="1">
    <location>
        <begin position="746"/>
        <end position="782"/>
    </location>
</feature>
<dbReference type="InterPro" id="IPR036465">
    <property type="entry name" value="vWFA_dom_sf"/>
</dbReference>
<feature type="domain" description="DUF2828" evidence="2">
    <location>
        <begin position="65"/>
        <end position="532"/>
    </location>
</feature>
<dbReference type="GeneID" id="35446944"/>
<organism evidence="4 5">
    <name type="scientific">Rhizopus microsporus ATCC 52813</name>
    <dbReference type="NCBI Taxonomy" id="1340429"/>
    <lineage>
        <taxon>Eukaryota</taxon>
        <taxon>Fungi</taxon>
        <taxon>Fungi incertae sedis</taxon>
        <taxon>Mucoromycota</taxon>
        <taxon>Mucoromycotina</taxon>
        <taxon>Mucoromycetes</taxon>
        <taxon>Mucorales</taxon>
        <taxon>Mucorineae</taxon>
        <taxon>Rhizopodaceae</taxon>
        <taxon>Rhizopus</taxon>
    </lineage>
</organism>
<dbReference type="SUPFAM" id="SSF53300">
    <property type="entry name" value="vWA-like"/>
    <property type="match status" value="1"/>
</dbReference>
<evidence type="ECO:0000256" key="1">
    <source>
        <dbReference type="SAM" id="MobiDB-lite"/>
    </source>
</evidence>
<reference evidence="4 5" key="1">
    <citation type="journal article" date="2016" name="Proc. Natl. Acad. Sci. U.S.A.">
        <title>Lipid metabolic changes in an early divergent fungus govern the establishment of a mutualistic symbiosis with endobacteria.</title>
        <authorList>
            <person name="Lastovetsky O.A."/>
            <person name="Gaspar M.L."/>
            <person name="Mondo S.J."/>
            <person name="LaButti K.M."/>
            <person name="Sandor L."/>
            <person name="Grigoriev I.V."/>
            <person name="Henry S.A."/>
            <person name="Pawlowska T.E."/>
        </authorList>
    </citation>
    <scope>NUCLEOTIDE SEQUENCE [LARGE SCALE GENOMIC DNA]</scope>
    <source>
        <strain evidence="4 5">ATCC 52813</strain>
    </source>
</reference>
<dbReference type="PANTHER" id="PTHR31373:SF27">
    <property type="entry name" value="TROVE DOMAIN-CONTAINING PROTEIN"/>
    <property type="match status" value="1"/>
</dbReference>
<evidence type="ECO:0000313" key="4">
    <source>
        <dbReference type="EMBL" id="PHZ07589.1"/>
    </source>
</evidence>
<dbReference type="PIRSF" id="PIRSF015417">
    <property type="entry name" value="T31B5_30_vWA"/>
    <property type="match status" value="1"/>
</dbReference>
<evidence type="ECO:0000259" key="3">
    <source>
        <dbReference type="Pfam" id="PF25043"/>
    </source>
</evidence>
<evidence type="ECO:0000259" key="2">
    <source>
        <dbReference type="Pfam" id="PF11443"/>
    </source>
</evidence>
<evidence type="ECO:0000313" key="5">
    <source>
        <dbReference type="Proteomes" id="UP000242254"/>
    </source>
</evidence>
<dbReference type="Gene3D" id="3.40.50.410">
    <property type="entry name" value="von Willebrand factor, type A domain"/>
    <property type="match status" value="1"/>
</dbReference>
<keyword evidence="5" id="KW-1185">Reference proteome</keyword>
<dbReference type="EMBL" id="KZ303874">
    <property type="protein sequence ID" value="PHZ07589.1"/>
    <property type="molecule type" value="Genomic_DNA"/>
</dbReference>
<dbReference type="Proteomes" id="UP000242254">
    <property type="component" value="Unassembled WGS sequence"/>
</dbReference>
<feature type="compositionally biased region" description="Basic and acidic residues" evidence="1">
    <location>
        <begin position="767"/>
        <end position="782"/>
    </location>
</feature>
<dbReference type="Pfam" id="PF11443">
    <property type="entry name" value="DUF2828"/>
    <property type="match status" value="1"/>
</dbReference>
<protein>
    <submittedName>
        <fullName evidence="4">Uncharacterized protein</fullName>
    </submittedName>
</protein>
<dbReference type="PANTHER" id="PTHR31373">
    <property type="entry name" value="OS06G0652100 PROTEIN"/>
    <property type="match status" value="1"/>
</dbReference>